<sequence>MGRYPTDVSMFTLAHHVMKASVIDINVKTGGNFRPGLPITRVEGGPQYEPDTADSLGHFDSVAAILMGSQWSHQSEPPTYSQVTISAFTEIGREESSIQVPKQRSYTGTKPVISSSLADTPCASLGVAGLLDQLNTTLRTSYTLNKWLSSILETCISSNHDFGAAYGHLRPFWYSANWRTIQNELRTREEKDQKMRREALVGKRIVNPNMPPRRVWDLYSNRVVPHWIVSEKKPWAISYAWMDPEHRVQVNTPINTYEWPVPIHKNGSLDLVRIEMLNLSAEYVWLDVLCLRRHGNQENERLREEEWKTDVPTSGYVYHQAEMVVYYFCGLGGPFNLTMDDLDSPRFWLNRAWTLQEISRKWIIGGVTGDGTVTVAQTAAERDHQAVLDRIHEQLGNLVDTVHRVDNVFDLLVHLRKRKSEHAVDHVAALIFPLRSKAIPTYDVMQPVEDLWLAVVNTMRTKHRGDMLFLYPRPGSEQTWRPSWNQVITEKRLPTGKVSLYADVGRDEEKNSDWYDGVCIEEGRIQGLDTDDPKGLLRQGKLVVKDDAGTLHTLEIVAAHLYAIPEDSYTLIASGQWKSGARAAPLTEIYWVAGRRLPEQKFEKVAVFTMTDVKEIQKLKKLGISKRSIRNYLV</sequence>
<reference evidence="3" key="1">
    <citation type="journal article" date="2017" name="Nat. Ecol. Evol.">
        <title>Genome expansion and lineage-specific genetic innovations in the forest pathogenic fungi Armillaria.</title>
        <authorList>
            <person name="Sipos G."/>
            <person name="Prasanna A.N."/>
            <person name="Walter M.C."/>
            <person name="O'Connor E."/>
            <person name="Balint B."/>
            <person name="Krizsan K."/>
            <person name="Kiss B."/>
            <person name="Hess J."/>
            <person name="Varga T."/>
            <person name="Slot J."/>
            <person name="Riley R."/>
            <person name="Boka B."/>
            <person name="Rigling D."/>
            <person name="Barry K."/>
            <person name="Lee J."/>
            <person name="Mihaltcheva S."/>
            <person name="LaButti K."/>
            <person name="Lipzen A."/>
            <person name="Waldron R."/>
            <person name="Moloney N.M."/>
            <person name="Sperisen C."/>
            <person name="Kredics L."/>
            <person name="Vagvoelgyi C."/>
            <person name="Patrignani A."/>
            <person name="Fitzpatrick D."/>
            <person name="Nagy I."/>
            <person name="Doyle S."/>
            <person name="Anderson J.B."/>
            <person name="Grigoriev I.V."/>
            <person name="Gueldener U."/>
            <person name="Muensterkoetter M."/>
            <person name="Nagy L.G."/>
        </authorList>
    </citation>
    <scope>NUCLEOTIDE SEQUENCE [LARGE SCALE GENOMIC DNA]</scope>
    <source>
        <strain evidence="3">C18/9</strain>
    </source>
</reference>
<gene>
    <name evidence="2" type="ORF">ARMOST_17614</name>
</gene>
<dbReference type="InterPro" id="IPR010730">
    <property type="entry name" value="HET"/>
</dbReference>
<protein>
    <recommendedName>
        <fullName evidence="1">Heterokaryon incompatibility domain-containing protein</fullName>
    </recommendedName>
</protein>
<dbReference type="InterPro" id="IPR052895">
    <property type="entry name" value="HetReg/Transcr_Mod"/>
</dbReference>
<evidence type="ECO:0000259" key="1">
    <source>
        <dbReference type="Pfam" id="PF06985"/>
    </source>
</evidence>
<dbReference type="EMBL" id="FUEG01000022">
    <property type="protein sequence ID" value="SJL14159.1"/>
    <property type="molecule type" value="Genomic_DNA"/>
</dbReference>
<feature type="domain" description="Heterokaryon incompatibility" evidence="1">
    <location>
        <begin position="236"/>
        <end position="327"/>
    </location>
</feature>
<proteinExistence type="predicted"/>
<dbReference type="OMA" id="ANWRTIQ"/>
<accession>A0A284RZI6</accession>
<dbReference type="Pfam" id="PF06985">
    <property type="entry name" value="HET"/>
    <property type="match status" value="1"/>
</dbReference>
<name>A0A284RZI6_ARMOS</name>
<organism evidence="2 3">
    <name type="scientific">Armillaria ostoyae</name>
    <name type="common">Armillaria root rot fungus</name>
    <dbReference type="NCBI Taxonomy" id="47428"/>
    <lineage>
        <taxon>Eukaryota</taxon>
        <taxon>Fungi</taxon>
        <taxon>Dikarya</taxon>
        <taxon>Basidiomycota</taxon>
        <taxon>Agaricomycotina</taxon>
        <taxon>Agaricomycetes</taxon>
        <taxon>Agaricomycetidae</taxon>
        <taxon>Agaricales</taxon>
        <taxon>Marasmiineae</taxon>
        <taxon>Physalacriaceae</taxon>
        <taxon>Armillaria</taxon>
    </lineage>
</organism>
<dbReference type="Proteomes" id="UP000219338">
    <property type="component" value="Unassembled WGS sequence"/>
</dbReference>
<dbReference type="AlphaFoldDB" id="A0A284RZI6"/>
<dbReference type="PANTHER" id="PTHR24148">
    <property type="entry name" value="ANKYRIN REPEAT DOMAIN-CONTAINING PROTEIN 39 HOMOLOG-RELATED"/>
    <property type="match status" value="1"/>
</dbReference>
<evidence type="ECO:0000313" key="3">
    <source>
        <dbReference type="Proteomes" id="UP000219338"/>
    </source>
</evidence>
<dbReference type="OrthoDB" id="5418601at2759"/>
<dbReference type="PANTHER" id="PTHR24148:SF64">
    <property type="entry name" value="HETEROKARYON INCOMPATIBILITY DOMAIN-CONTAINING PROTEIN"/>
    <property type="match status" value="1"/>
</dbReference>
<evidence type="ECO:0000313" key="2">
    <source>
        <dbReference type="EMBL" id="SJL14159.1"/>
    </source>
</evidence>
<keyword evidence="3" id="KW-1185">Reference proteome</keyword>